<name>A0ABV2MK03_9HYPH</name>
<keyword evidence="2" id="KW-1185">Reference proteome</keyword>
<accession>A0ABV2MK03</accession>
<gene>
    <name evidence="1" type="ORF">ABID08_004161</name>
</gene>
<evidence type="ECO:0000313" key="1">
    <source>
        <dbReference type="EMBL" id="MET3756783.1"/>
    </source>
</evidence>
<organism evidence="1 2">
    <name type="scientific">Rhizobium binae</name>
    <dbReference type="NCBI Taxonomy" id="1138190"/>
    <lineage>
        <taxon>Bacteria</taxon>
        <taxon>Pseudomonadati</taxon>
        <taxon>Pseudomonadota</taxon>
        <taxon>Alphaproteobacteria</taxon>
        <taxon>Hyphomicrobiales</taxon>
        <taxon>Rhizobiaceae</taxon>
        <taxon>Rhizobium/Agrobacterium group</taxon>
        <taxon>Rhizobium</taxon>
    </lineage>
</organism>
<dbReference type="EMBL" id="JBEPMY010000013">
    <property type="protein sequence ID" value="MET3756783.1"/>
    <property type="molecule type" value="Genomic_DNA"/>
</dbReference>
<evidence type="ECO:0000313" key="2">
    <source>
        <dbReference type="Proteomes" id="UP001549077"/>
    </source>
</evidence>
<proteinExistence type="predicted"/>
<protein>
    <submittedName>
        <fullName evidence="1">N-acetyl-beta-hexosaminidase</fullName>
    </submittedName>
</protein>
<reference evidence="1 2" key="1">
    <citation type="submission" date="2024-06" db="EMBL/GenBank/DDBJ databases">
        <title>Genomic Encyclopedia of Type Strains, Phase IV (KMG-IV): sequencing the most valuable type-strain genomes for metagenomic binning, comparative biology and taxonomic classification.</title>
        <authorList>
            <person name="Goeker M."/>
        </authorList>
    </citation>
    <scope>NUCLEOTIDE SEQUENCE [LARGE SCALE GENOMIC DNA]</scope>
    <source>
        <strain evidence="1 2">DSM 29288</strain>
    </source>
</reference>
<sequence>MADYHLEASWNPVEGGAGRLTLTLFNPSSEPLSGFSLAYRSQTRIADAHVCDGASLTRQVASFHEFLPPEGLSIPAGGRWRFTVDGLADEPKHRTDGIRSAWLTLGDGRRVAVGFGGLMLEGRDGGAAPPLLPRGRVEQPYALLPRPLSLGLKAGDLAAILYAAEETRPDAIKALKTATTWW</sequence>
<dbReference type="Proteomes" id="UP001549077">
    <property type="component" value="Unassembled WGS sequence"/>
</dbReference>
<comment type="caution">
    <text evidence="1">The sequence shown here is derived from an EMBL/GenBank/DDBJ whole genome shotgun (WGS) entry which is preliminary data.</text>
</comment>